<dbReference type="Proteomes" id="UP000214610">
    <property type="component" value="Unassembled WGS sequence"/>
</dbReference>
<reference evidence="9" key="1">
    <citation type="submission" date="2017-05" db="EMBL/GenBank/DDBJ databases">
        <title>Improved OligoMM genomes.</title>
        <authorList>
            <person name="Garzetti D."/>
        </authorList>
    </citation>
    <scope>NUCLEOTIDE SEQUENCE [LARGE SCALE GENOMIC DNA]</scope>
    <source>
        <strain evidence="9">YL45</strain>
    </source>
</reference>
<dbReference type="UniPathway" id="UPA00060">
    <property type="reaction ID" value="UER00138"/>
</dbReference>
<dbReference type="InterPro" id="IPR029056">
    <property type="entry name" value="Ribokinase-like"/>
</dbReference>
<dbReference type="CDD" id="cd01169">
    <property type="entry name" value="HMPP_kinase"/>
    <property type="match status" value="1"/>
</dbReference>
<keyword evidence="9" id="KW-1185">Reference proteome</keyword>
<evidence type="ECO:0000256" key="1">
    <source>
        <dbReference type="ARBA" id="ARBA00004948"/>
    </source>
</evidence>
<evidence type="ECO:0000313" key="8">
    <source>
        <dbReference type="EMBL" id="OXE45614.1"/>
    </source>
</evidence>
<dbReference type="GO" id="GO:0008902">
    <property type="term" value="F:hydroxymethylpyrimidine kinase activity"/>
    <property type="evidence" value="ECO:0007669"/>
    <property type="project" value="UniProtKB-EC"/>
</dbReference>
<feature type="domain" description="Pyridoxamine kinase/Phosphomethylpyrimidine kinase" evidence="7">
    <location>
        <begin position="15"/>
        <end position="265"/>
    </location>
</feature>
<dbReference type="GeneID" id="78362076"/>
<name>A0A227KE53_9BURK</name>
<evidence type="ECO:0000256" key="5">
    <source>
        <dbReference type="ARBA" id="ARBA00022777"/>
    </source>
</evidence>
<evidence type="ECO:0000256" key="2">
    <source>
        <dbReference type="ARBA" id="ARBA00012135"/>
    </source>
</evidence>
<keyword evidence="6" id="KW-0067">ATP-binding</keyword>
<dbReference type="EC" id="2.7.1.49" evidence="2"/>
<keyword evidence="5 8" id="KW-0418">Kinase</keyword>
<dbReference type="GO" id="GO:0005829">
    <property type="term" value="C:cytosol"/>
    <property type="evidence" value="ECO:0007669"/>
    <property type="project" value="TreeGrafter"/>
</dbReference>
<dbReference type="GO" id="GO:0005524">
    <property type="term" value="F:ATP binding"/>
    <property type="evidence" value="ECO:0007669"/>
    <property type="project" value="UniProtKB-KW"/>
</dbReference>
<organism evidence="8 9">
    <name type="scientific">Turicimonas muris</name>
    <dbReference type="NCBI Taxonomy" id="1796652"/>
    <lineage>
        <taxon>Bacteria</taxon>
        <taxon>Pseudomonadati</taxon>
        <taxon>Pseudomonadota</taxon>
        <taxon>Betaproteobacteria</taxon>
        <taxon>Burkholderiales</taxon>
        <taxon>Sutterellaceae</taxon>
        <taxon>Turicimonas</taxon>
    </lineage>
</organism>
<evidence type="ECO:0000259" key="7">
    <source>
        <dbReference type="Pfam" id="PF08543"/>
    </source>
</evidence>
<dbReference type="InterPro" id="IPR004399">
    <property type="entry name" value="HMP/HMP-P_kinase_dom"/>
</dbReference>
<evidence type="ECO:0000313" key="9">
    <source>
        <dbReference type="Proteomes" id="UP000214610"/>
    </source>
</evidence>
<dbReference type="GO" id="GO:0009228">
    <property type="term" value="P:thiamine biosynthetic process"/>
    <property type="evidence" value="ECO:0007669"/>
    <property type="project" value="InterPro"/>
</dbReference>
<accession>A0A227KE53</accession>
<keyword evidence="3" id="KW-0808">Transferase</keyword>
<evidence type="ECO:0000256" key="3">
    <source>
        <dbReference type="ARBA" id="ARBA00022679"/>
    </source>
</evidence>
<dbReference type="FunFam" id="3.40.1190.20:FF:000003">
    <property type="entry name" value="Phosphomethylpyrimidine kinase ThiD"/>
    <property type="match status" value="1"/>
</dbReference>
<dbReference type="PANTHER" id="PTHR20858">
    <property type="entry name" value="PHOSPHOMETHYLPYRIMIDINE KINASE"/>
    <property type="match status" value="1"/>
</dbReference>
<sequence length="273" mass="29676">MKSKCPNVVSIAGVDPSGGAGILADIKTISAQRAYACGVVTALTAQNTVGVTAVFPIPVDMVAKQIDTLFEDVAIDSVKIGMLFDSELIKTVAEGLEKWNPHYIVLDPVMVAKSGDPLLQQEAIAALREYLLPISTVITPNLPEAQILLGWKGEIDSDEKMEEACRLLWKLKGSHGYVFLKGGHRENTKTAEDFLFDGKKFTKFSSKRIATKNTHGTGCALSSAIAALLPQTKTVKTAMKKAKKFMDKAIEGSDDLEVGHGHGPIKHFYKYWK</sequence>
<dbReference type="RefSeq" id="WP_066594096.1">
    <property type="nucleotide sequence ID" value="NZ_CAJTBZ010000003.1"/>
</dbReference>
<dbReference type="GO" id="GO:0009229">
    <property type="term" value="P:thiamine diphosphate biosynthetic process"/>
    <property type="evidence" value="ECO:0007669"/>
    <property type="project" value="UniProtKB-UniPathway"/>
</dbReference>
<gene>
    <name evidence="8" type="ORF">ADH67_10700</name>
</gene>
<dbReference type="InterPro" id="IPR013749">
    <property type="entry name" value="PM/HMP-P_kinase-1"/>
</dbReference>
<dbReference type="EMBL" id="NHMP01000008">
    <property type="protein sequence ID" value="OXE45614.1"/>
    <property type="molecule type" value="Genomic_DNA"/>
</dbReference>
<evidence type="ECO:0000256" key="6">
    <source>
        <dbReference type="ARBA" id="ARBA00022840"/>
    </source>
</evidence>
<evidence type="ECO:0000256" key="4">
    <source>
        <dbReference type="ARBA" id="ARBA00022741"/>
    </source>
</evidence>
<dbReference type="SUPFAM" id="SSF53613">
    <property type="entry name" value="Ribokinase-like"/>
    <property type="match status" value="1"/>
</dbReference>
<comment type="pathway">
    <text evidence="1">Cofactor biosynthesis; thiamine diphosphate biosynthesis.</text>
</comment>
<protein>
    <recommendedName>
        <fullName evidence="2">hydroxymethylpyrimidine kinase</fullName>
        <ecNumber evidence="2">2.7.1.49</ecNumber>
    </recommendedName>
</protein>
<dbReference type="AlphaFoldDB" id="A0A227KE53"/>
<dbReference type="PANTHER" id="PTHR20858:SF17">
    <property type="entry name" value="HYDROXYMETHYLPYRIMIDINE_PHOSPHOMETHYLPYRIMIDINE KINASE THI20-RELATED"/>
    <property type="match status" value="1"/>
</dbReference>
<keyword evidence="4" id="KW-0547">Nucleotide-binding</keyword>
<proteinExistence type="predicted"/>
<dbReference type="Pfam" id="PF08543">
    <property type="entry name" value="Phos_pyr_kin"/>
    <property type="match status" value="1"/>
</dbReference>
<dbReference type="Gene3D" id="3.40.1190.20">
    <property type="match status" value="1"/>
</dbReference>
<dbReference type="NCBIfam" id="TIGR00097">
    <property type="entry name" value="HMP-P_kinase"/>
    <property type="match status" value="1"/>
</dbReference>
<dbReference type="GO" id="GO:0008972">
    <property type="term" value="F:phosphomethylpyrimidine kinase activity"/>
    <property type="evidence" value="ECO:0007669"/>
    <property type="project" value="InterPro"/>
</dbReference>
<comment type="caution">
    <text evidence="8">The sequence shown here is derived from an EMBL/GenBank/DDBJ whole genome shotgun (WGS) entry which is preliminary data.</text>
</comment>